<accession>A0AA40AJB5</accession>
<evidence type="ECO:0000313" key="1">
    <source>
        <dbReference type="EMBL" id="KAK0716936.1"/>
    </source>
</evidence>
<gene>
    <name evidence="1" type="ORF">B0T26DRAFT_270753</name>
</gene>
<comment type="caution">
    <text evidence="1">The sequence shown here is derived from an EMBL/GenBank/DDBJ whole genome shotgun (WGS) entry which is preliminary data.</text>
</comment>
<dbReference type="GeneID" id="85317370"/>
<organism evidence="1 2">
    <name type="scientific">Lasiosphaeria miniovina</name>
    <dbReference type="NCBI Taxonomy" id="1954250"/>
    <lineage>
        <taxon>Eukaryota</taxon>
        <taxon>Fungi</taxon>
        <taxon>Dikarya</taxon>
        <taxon>Ascomycota</taxon>
        <taxon>Pezizomycotina</taxon>
        <taxon>Sordariomycetes</taxon>
        <taxon>Sordariomycetidae</taxon>
        <taxon>Sordariales</taxon>
        <taxon>Lasiosphaeriaceae</taxon>
        <taxon>Lasiosphaeria</taxon>
    </lineage>
</organism>
<keyword evidence="2" id="KW-1185">Reference proteome</keyword>
<proteinExistence type="predicted"/>
<dbReference type="RefSeq" id="XP_060295729.1">
    <property type="nucleotide sequence ID" value="XM_060434100.1"/>
</dbReference>
<name>A0AA40AJB5_9PEZI</name>
<protein>
    <submittedName>
        <fullName evidence="1">Uncharacterized protein</fullName>
    </submittedName>
</protein>
<dbReference type="EMBL" id="JAUIRO010000004">
    <property type="protein sequence ID" value="KAK0716936.1"/>
    <property type="molecule type" value="Genomic_DNA"/>
</dbReference>
<dbReference type="AlphaFoldDB" id="A0AA40AJB5"/>
<reference evidence="1" key="1">
    <citation type="submission" date="2023-06" db="EMBL/GenBank/DDBJ databases">
        <title>Genome-scale phylogeny and comparative genomics of the fungal order Sordariales.</title>
        <authorList>
            <consortium name="Lawrence Berkeley National Laboratory"/>
            <person name="Hensen N."/>
            <person name="Bonometti L."/>
            <person name="Westerberg I."/>
            <person name="Brannstrom I.O."/>
            <person name="Guillou S."/>
            <person name="Cros-Aarteil S."/>
            <person name="Calhoun S."/>
            <person name="Haridas S."/>
            <person name="Kuo A."/>
            <person name="Mondo S."/>
            <person name="Pangilinan J."/>
            <person name="Riley R."/>
            <person name="LaButti K."/>
            <person name="Andreopoulos B."/>
            <person name="Lipzen A."/>
            <person name="Chen C."/>
            <person name="Yanf M."/>
            <person name="Daum C."/>
            <person name="Ng V."/>
            <person name="Clum A."/>
            <person name="Steindorff A."/>
            <person name="Ohm R."/>
            <person name="Martin F."/>
            <person name="Silar P."/>
            <person name="Natvig D."/>
            <person name="Lalanne C."/>
            <person name="Gautier V."/>
            <person name="Ament-velasquez S.L."/>
            <person name="Kruys A."/>
            <person name="Hutchinson M.I."/>
            <person name="Powell A.J."/>
            <person name="Barry K."/>
            <person name="Miller A.N."/>
            <person name="Grigoriev I.V."/>
            <person name="Debuchy R."/>
            <person name="Gladieux P."/>
            <person name="Thoren M.H."/>
            <person name="Johannesson H."/>
        </authorList>
    </citation>
    <scope>NUCLEOTIDE SEQUENCE</scope>
    <source>
        <strain evidence="1">SMH2392-1A</strain>
    </source>
</reference>
<sequence length="71" mass="8303">MRSRQRCVPGYKKQIRGQRGQWKMDDNILHSSINTRNGRYIQNSVASQPARQTHEIRSCLPPPPLFTIKVR</sequence>
<evidence type="ECO:0000313" key="2">
    <source>
        <dbReference type="Proteomes" id="UP001172101"/>
    </source>
</evidence>
<dbReference type="Proteomes" id="UP001172101">
    <property type="component" value="Unassembled WGS sequence"/>
</dbReference>